<sequence length="52" mass="6526">MTRRSPFWEIPRTKKSPFRQSAPYFRSREFFVFFHTTLQKNFFMGLKSKFER</sequence>
<evidence type="ECO:0000313" key="1">
    <source>
        <dbReference type="EMBL" id="EEB33979.1"/>
    </source>
</evidence>
<evidence type="ECO:0000313" key="2">
    <source>
        <dbReference type="Proteomes" id="UP000003676"/>
    </source>
</evidence>
<protein>
    <submittedName>
        <fullName evidence="1">Uncharacterized protein</fullName>
    </submittedName>
</protein>
<name>B6WT67_9BACT</name>
<dbReference type="Proteomes" id="UP000003676">
    <property type="component" value="Unassembled WGS sequence"/>
</dbReference>
<proteinExistence type="predicted"/>
<organism evidence="1 2">
    <name type="scientific">Desulfovibrio piger ATCC 29098</name>
    <dbReference type="NCBI Taxonomy" id="411464"/>
    <lineage>
        <taxon>Bacteria</taxon>
        <taxon>Pseudomonadati</taxon>
        <taxon>Thermodesulfobacteriota</taxon>
        <taxon>Desulfovibrionia</taxon>
        <taxon>Desulfovibrionales</taxon>
        <taxon>Desulfovibrionaceae</taxon>
        <taxon>Desulfovibrio</taxon>
    </lineage>
</organism>
<comment type="caution">
    <text evidence="1">The sequence shown here is derived from an EMBL/GenBank/DDBJ whole genome shotgun (WGS) entry which is preliminary data.</text>
</comment>
<reference evidence="1 2" key="2">
    <citation type="submission" date="2008-10" db="EMBL/GenBank/DDBJ databases">
        <authorList>
            <person name="Fulton L."/>
            <person name="Clifton S."/>
            <person name="Fulton B."/>
            <person name="Xu J."/>
            <person name="Minx P."/>
            <person name="Pepin K.H."/>
            <person name="Johnson M."/>
            <person name="Bhonagiri V."/>
            <person name="Nash W.E."/>
            <person name="Mardis E.R."/>
            <person name="Wilson R.K."/>
        </authorList>
    </citation>
    <scope>NUCLEOTIDE SEQUENCE [LARGE SCALE GENOMIC DNA]</scope>
    <source>
        <strain evidence="1 2">ATCC 29098</strain>
    </source>
</reference>
<gene>
    <name evidence="1" type="ORF">DESPIG_01272</name>
</gene>
<accession>B6WT67</accession>
<dbReference type="HOGENOM" id="CLU_3079217_0_0_7"/>
<dbReference type="EMBL" id="ABXU01000029">
    <property type="protein sequence ID" value="EEB33979.1"/>
    <property type="molecule type" value="Genomic_DNA"/>
</dbReference>
<reference evidence="1 2" key="1">
    <citation type="submission" date="2008-10" db="EMBL/GenBank/DDBJ databases">
        <title>Draft genome sequence of Desulvovibrio piger (ATCC 29098).</title>
        <authorList>
            <person name="Sudarsanam P."/>
            <person name="Ley R."/>
            <person name="Guruge J."/>
            <person name="Turnbaugh P.J."/>
            <person name="Mahowald M."/>
            <person name="Liep D."/>
            <person name="Gordon J."/>
        </authorList>
    </citation>
    <scope>NUCLEOTIDE SEQUENCE [LARGE SCALE GENOMIC DNA]</scope>
    <source>
        <strain evidence="1 2">ATCC 29098</strain>
    </source>
</reference>
<dbReference type="AlphaFoldDB" id="B6WT67"/>